<dbReference type="InterPro" id="IPR029441">
    <property type="entry name" value="Cass2"/>
</dbReference>
<keyword evidence="1" id="KW-0805">Transcription regulation</keyword>
<evidence type="ECO:0000256" key="1">
    <source>
        <dbReference type="ARBA" id="ARBA00023015"/>
    </source>
</evidence>
<dbReference type="InterPro" id="IPR050959">
    <property type="entry name" value="MarA-like"/>
</dbReference>
<dbReference type="PANTHER" id="PTHR47504">
    <property type="entry name" value="RIGHT ORIGIN-BINDING PROTEIN"/>
    <property type="match status" value="1"/>
</dbReference>
<proteinExistence type="predicted"/>
<dbReference type="Gene3D" id="3.20.80.10">
    <property type="entry name" value="Regulatory factor, effector binding domain"/>
    <property type="match status" value="1"/>
</dbReference>
<dbReference type="InterPro" id="IPR020449">
    <property type="entry name" value="Tscrpt_reg_AraC-type_HTH"/>
</dbReference>
<protein>
    <recommendedName>
        <fullName evidence="4">HTH araC/xylS-type domain-containing protein</fullName>
    </recommendedName>
</protein>
<reference evidence="5 6" key="1">
    <citation type="submission" date="2013-01" db="EMBL/GenBank/DDBJ databases">
        <title>The Genome Sequence of Clostridium clostridioforme 90A8.</title>
        <authorList>
            <consortium name="The Broad Institute Genome Sequencing Platform"/>
            <person name="Earl A."/>
            <person name="Ward D."/>
            <person name="Feldgarden M."/>
            <person name="Gevers D."/>
            <person name="Courvalin P."/>
            <person name="Lambert T."/>
            <person name="Walker B."/>
            <person name="Young S.K."/>
            <person name="Zeng Q."/>
            <person name="Gargeya S."/>
            <person name="Fitzgerald M."/>
            <person name="Haas B."/>
            <person name="Abouelleil A."/>
            <person name="Alvarado L."/>
            <person name="Arachchi H.M."/>
            <person name="Berlin A.M."/>
            <person name="Chapman S.B."/>
            <person name="Dewar J."/>
            <person name="Goldberg J."/>
            <person name="Griggs A."/>
            <person name="Gujja S."/>
            <person name="Hansen M."/>
            <person name="Howarth C."/>
            <person name="Imamovic A."/>
            <person name="Larimer J."/>
            <person name="McCowan C."/>
            <person name="Murphy C."/>
            <person name="Neiman D."/>
            <person name="Pearson M."/>
            <person name="Priest M."/>
            <person name="Roberts A."/>
            <person name="Saif S."/>
            <person name="Shea T."/>
            <person name="Sisk P."/>
            <person name="Sykes S."/>
            <person name="Wortman J."/>
            <person name="Nusbaum C."/>
            <person name="Birren B."/>
        </authorList>
    </citation>
    <scope>NUCLEOTIDE SEQUENCE [LARGE SCALE GENOMIC DNA]</scope>
    <source>
        <strain evidence="5 6">90A8</strain>
    </source>
</reference>
<name>A0A0E2HRC9_9FIRM</name>
<dbReference type="AlphaFoldDB" id="A0A0E2HRC9"/>
<dbReference type="SUPFAM" id="SSF55136">
    <property type="entry name" value="Probable bacterial effector-binding domain"/>
    <property type="match status" value="1"/>
</dbReference>
<sequence>MYAWEAIEQSLTFIEEHLTEEIYTEELANIVGLSPFYFQRLFKRLVNKPVQEYVKLRRLAKVIENLGNTEQRILDVALDYGFTSHANFTRAFKETYGITPEEYRRDLPMLNTFDRPEVSMNYVLVDEGVPLVVGNIVLEIQRKTLAEPEVYLGLETEVRISEQIPVGESTGVDVPGQLWKRYHMEKASIAANINTNVEMGMSHTQDTAQGLFTYFAGGLIQNIPHHQQEYFVKRKLAAGDYIVCRIEAENFEDLVTDALNQGGQYLFGTWLPHHNLTTEPFSAEKYYRDLKDMACMEIWVKPLPLENKR</sequence>
<dbReference type="GO" id="GO:0043565">
    <property type="term" value="F:sequence-specific DNA binding"/>
    <property type="evidence" value="ECO:0007669"/>
    <property type="project" value="InterPro"/>
</dbReference>
<evidence type="ECO:0000313" key="6">
    <source>
        <dbReference type="Proteomes" id="UP000013085"/>
    </source>
</evidence>
<dbReference type="HOGENOM" id="CLU_000445_81_1_9"/>
<dbReference type="PRINTS" id="PR00032">
    <property type="entry name" value="HTHARAC"/>
</dbReference>
<dbReference type="GO" id="GO:0003700">
    <property type="term" value="F:DNA-binding transcription factor activity"/>
    <property type="evidence" value="ECO:0007669"/>
    <property type="project" value="InterPro"/>
</dbReference>
<dbReference type="InterPro" id="IPR018062">
    <property type="entry name" value="HTH_AraC-typ_CS"/>
</dbReference>
<dbReference type="SMART" id="SM00342">
    <property type="entry name" value="HTH_ARAC"/>
    <property type="match status" value="1"/>
</dbReference>
<organism evidence="5 6">
    <name type="scientific">[Clostridium] clostridioforme 90A8</name>
    <dbReference type="NCBI Taxonomy" id="999408"/>
    <lineage>
        <taxon>Bacteria</taxon>
        <taxon>Bacillati</taxon>
        <taxon>Bacillota</taxon>
        <taxon>Clostridia</taxon>
        <taxon>Lachnospirales</taxon>
        <taxon>Lachnospiraceae</taxon>
        <taxon>Enterocloster</taxon>
    </lineage>
</organism>
<evidence type="ECO:0000256" key="3">
    <source>
        <dbReference type="ARBA" id="ARBA00023163"/>
    </source>
</evidence>
<dbReference type="PATRIC" id="fig|999408.3.peg.1667"/>
<dbReference type="InterPro" id="IPR018060">
    <property type="entry name" value="HTH_AraC"/>
</dbReference>
<dbReference type="InterPro" id="IPR009057">
    <property type="entry name" value="Homeodomain-like_sf"/>
</dbReference>
<dbReference type="RefSeq" id="WP_002595457.1">
    <property type="nucleotide sequence ID" value="NZ_KB851018.1"/>
</dbReference>
<gene>
    <name evidence="5" type="ORF">HMPREF1090_01551</name>
</gene>
<dbReference type="InterPro" id="IPR011256">
    <property type="entry name" value="Reg_factor_effector_dom_sf"/>
</dbReference>
<dbReference type="PROSITE" id="PS01124">
    <property type="entry name" value="HTH_ARAC_FAMILY_2"/>
    <property type="match status" value="1"/>
</dbReference>
<evidence type="ECO:0000313" key="5">
    <source>
        <dbReference type="EMBL" id="ENZ17601.1"/>
    </source>
</evidence>
<evidence type="ECO:0000256" key="2">
    <source>
        <dbReference type="ARBA" id="ARBA00023125"/>
    </source>
</evidence>
<keyword evidence="2" id="KW-0238">DNA-binding</keyword>
<feature type="domain" description="HTH araC/xylS-type" evidence="4">
    <location>
        <begin position="8"/>
        <end position="106"/>
    </location>
</feature>
<dbReference type="Proteomes" id="UP000013085">
    <property type="component" value="Unassembled WGS sequence"/>
</dbReference>
<evidence type="ECO:0000259" key="4">
    <source>
        <dbReference type="PROSITE" id="PS01124"/>
    </source>
</evidence>
<comment type="caution">
    <text evidence="5">The sequence shown here is derived from an EMBL/GenBank/DDBJ whole genome shotgun (WGS) entry which is preliminary data.</text>
</comment>
<dbReference type="Pfam" id="PF14526">
    <property type="entry name" value="Cass2"/>
    <property type="match status" value="1"/>
</dbReference>
<dbReference type="Pfam" id="PF12833">
    <property type="entry name" value="HTH_18"/>
    <property type="match status" value="1"/>
</dbReference>
<dbReference type="EMBL" id="AGYR01000013">
    <property type="protein sequence ID" value="ENZ17601.1"/>
    <property type="molecule type" value="Genomic_DNA"/>
</dbReference>
<dbReference type="PROSITE" id="PS00041">
    <property type="entry name" value="HTH_ARAC_FAMILY_1"/>
    <property type="match status" value="1"/>
</dbReference>
<keyword evidence="3" id="KW-0804">Transcription</keyword>
<dbReference type="Gene3D" id="1.10.10.60">
    <property type="entry name" value="Homeodomain-like"/>
    <property type="match status" value="2"/>
</dbReference>
<dbReference type="PANTHER" id="PTHR47504:SF5">
    <property type="entry name" value="RIGHT ORIGIN-BINDING PROTEIN"/>
    <property type="match status" value="1"/>
</dbReference>
<accession>A0A0E2HRC9</accession>
<dbReference type="SUPFAM" id="SSF46689">
    <property type="entry name" value="Homeodomain-like"/>
    <property type="match status" value="2"/>
</dbReference>